<dbReference type="Proteomes" id="UP001404845">
    <property type="component" value="Unassembled WGS sequence"/>
</dbReference>
<name>A0ABU9Z6R9_9HYPH</name>
<reference evidence="2 3" key="1">
    <citation type="journal article" date="2023" name="PLoS ONE">
        <title>Complete genome assembly of Hawai'i environmental nontuberculous mycobacteria reveals unexpected co-isolation with methylobacteria.</title>
        <authorList>
            <person name="Hendrix J."/>
            <person name="Epperson L.E."/>
            <person name="Tong E.I."/>
            <person name="Chan Y.L."/>
            <person name="Hasan N.A."/>
            <person name="Dawrs S.N."/>
            <person name="Norton G.J."/>
            <person name="Virdi R."/>
            <person name="Crooks J.L."/>
            <person name="Chan E.D."/>
            <person name="Honda J.R."/>
            <person name="Strong M."/>
        </authorList>
    </citation>
    <scope>NUCLEOTIDE SEQUENCE [LARGE SCALE GENOMIC DNA]</scope>
    <source>
        <strain evidence="2 3">NJH_HI01</strain>
    </source>
</reference>
<evidence type="ECO:0000313" key="3">
    <source>
        <dbReference type="Proteomes" id="UP001404845"/>
    </source>
</evidence>
<organism evidence="2 3">
    <name type="scientific">Methylorubrum rhodesianum</name>
    <dbReference type="NCBI Taxonomy" id="29427"/>
    <lineage>
        <taxon>Bacteria</taxon>
        <taxon>Pseudomonadati</taxon>
        <taxon>Pseudomonadota</taxon>
        <taxon>Alphaproteobacteria</taxon>
        <taxon>Hyphomicrobiales</taxon>
        <taxon>Methylobacteriaceae</taxon>
        <taxon>Methylorubrum</taxon>
    </lineage>
</organism>
<evidence type="ECO:0000313" key="2">
    <source>
        <dbReference type="EMBL" id="MEN3227047.1"/>
    </source>
</evidence>
<gene>
    <name evidence="2" type="ORF">PUR21_05115</name>
</gene>
<dbReference type="EMBL" id="JAQYXL010000001">
    <property type="protein sequence ID" value="MEN3227047.1"/>
    <property type="molecule type" value="Genomic_DNA"/>
</dbReference>
<comment type="caution">
    <text evidence="2">The sequence shown here is derived from an EMBL/GenBank/DDBJ whole genome shotgun (WGS) entry which is preliminary data.</text>
</comment>
<proteinExistence type="predicted"/>
<feature type="region of interest" description="Disordered" evidence="1">
    <location>
        <begin position="1"/>
        <end position="26"/>
    </location>
</feature>
<feature type="compositionally biased region" description="Basic residues" evidence="1">
    <location>
        <begin position="1"/>
        <end position="11"/>
    </location>
</feature>
<keyword evidence="3" id="KW-1185">Reference proteome</keyword>
<dbReference type="RefSeq" id="WP_200671326.1">
    <property type="nucleotide sequence ID" value="NZ_JACWCW010000060.1"/>
</dbReference>
<accession>A0ABU9Z6R9</accession>
<sequence>MLPRQRKRGRTSRRDPDPPQVVDDFPCPLPVTRAELDVIETYLGAAIDALLRDLTR</sequence>
<evidence type="ECO:0000256" key="1">
    <source>
        <dbReference type="SAM" id="MobiDB-lite"/>
    </source>
</evidence>
<protein>
    <submittedName>
        <fullName evidence="2">Uncharacterized protein</fullName>
    </submittedName>
</protein>